<dbReference type="PANTHER" id="PTHR33990:SF2">
    <property type="entry name" value="PHNB-LIKE DOMAIN-CONTAINING PROTEIN"/>
    <property type="match status" value="1"/>
</dbReference>
<evidence type="ECO:0000259" key="1">
    <source>
        <dbReference type="Pfam" id="PF06983"/>
    </source>
</evidence>
<dbReference type="Gene3D" id="3.10.180.10">
    <property type="entry name" value="2,3-Dihydroxybiphenyl 1,2-Dioxygenase, domain 1"/>
    <property type="match status" value="1"/>
</dbReference>
<evidence type="ECO:0000313" key="2">
    <source>
        <dbReference type="EMBL" id="NYA72679.1"/>
    </source>
</evidence>
<dbReference type="InterPro" id="IPR028973">
    <property type="entry name" value="PhnB-like"/>
</dbReference>
<dbReference type="RefSeq" id="WP_176007488.1">
    <property type="nucleotide sequence ID" value="NZ_JABWMI010000022.1"/>
</dbReference>
<dbReference type="Pfam" id="PF06983">
    <property type="entry name" value="3-dmu-9_3-mt"/>
    <property type="match status" value="1"/>
</dbReference>
<reference evidence="2 3" key="1">
    <citation type="submission" date="2020-07" db="EMBL/GenBank/DDBJ databases">
        <authorList>
            <person name="Sun Q."/>
        </authorList>
    </citation>
    <scope>NUCLEOTIDE SEQUENCE [LARGE SCALE GENOMIC DNA]</scope>
    <source>
        <strain evidence="2 3">MAH-1</strain>
    </source>
</reference>
<comment type="caution">
    <text evidence="2">The sequence shown here is derived from an EMBL/GenBank/DDBJ whole genome shotgun (WGS) entry which is preliminary data.</text>
</comment>
<keyword evidence="3" id="KW-1185">Reference proteome</keyword>
<organism evidence="2 3">
    <name type="scientific">Flavobacterium agri</name>
    <dbReference type="NCBI Taxonomy" id="2743471"/>
    <lineage>
        <taxon>Bacteria</taxon>
        <taxon>Pseudomonadati</taxon>
        <taxon>Bacteroidota</taxon>
        <taxon>Flavobacteriia</taxon>
        <taxon>Flavobacteriales</taxon>
        <taxon>Flavobacteriaceae</taxon>
        <taxon>Flavobacterium</taxon>
    </lineage>
</organism>
<dbReference type="Proteomes" id="UP000535020">
    <property type="component" value="Unassembled WGS sequence"/>
</dbReference>
<feature type="domain" description="PhnB-like" evidence="1">
    <location>
        <begin position="8"/>
        <end position="123"/>
    </location>
</feature>
<dbReference type="AlphaFoldDB" id="A0A7Y9C7S2"/>
<proteinExistence type="predicted"/>
<dbReference type="InterPro" id="IPR029068">
    <property type="entry name" value="Glyas_Bleomycin-R_OHBP_Dase"/>
</dbReference>
<dbReference type="InterPro" id="IPR009725">
    <property type="entry name" value="3_dmu_93_MTrfase"/>
</dbReference>
<dbReference type="SUPFAM" id="SSF54593">
    <property type="entry name" value="Glyoxalase/Bleomycin resistance protein/Dihydroxybiphenyl dioxygenase"/>
    <property type="match status" value="1"/>
</dbReference>
<accession>A0A7Y9C7S2</accession>
<dbReference type="CDD" id="cd06588">
    <property type="entry name" value="PhnB_like"/>
    <property type="match status" value="1"/>
</dbReference>
<evidence type="ECO:0000313" key="3">
    <source>
        <dbReference type="Proteomes" id="UP000535020"/>
    </source>
</evidence>
<dbReference type="PIRSF" id="PIRSF021700">
    <property type="entry name" value="3_dmu_93_MTrfase"/>
    <property type="match status" value="1"/>
</dbReference>
<dbReference type="PANTHER" id="PTHR33990">
    <property type="entry name" value="PROTEIN YJDN-RELATED"/>
    <property type="match status" value="1"/>
</dbReference>
<protein>
    <submittedName>
        <fullName evidence="2">VOC family protein</fullName>
    </submittedName>
</protein>
<dbReference type="EMBL" id="JACBJI010000010">
    <property type="protein sequence ID" value="NYA72679.1"/>
    <property type="molecule type" value="Genomic_DNA"/>
</dbReference>
<gene>
    <name evidence="2" type="ORF">HZF10_17245</name>
</gene>
<sequence>MNIQTNNQKVEPFLWFNDNAEEAVNLYVSLFDNSKITAVTRFGKEGPGAEGSVMTIGFELSGVHFAALNGGPMYKLTEAFSLVVHCKDQAEVDKYWDALLADGGQTLACGWLTDKFGVTWQIVPDKFLEFVNSGEPEKIARMMQAMMKMIKLDIKALEDAFEGN</sequence>
<name>A0A7Y9C7S2_9FLAO</name>